<feature type="coiled-coil region" evidence="1">
    <location>
        <begin position="27"/>
        <end position="147"/>
    </location>
</feature>
<reference evidence="2 3" key="1">
    <citation type="submission" date="2024-04" db="EMBL/GenBank/DDBJ databases">
        <title>Tritrichomonas musculus Genome.</title>
        <authorList>
            <person name="Alves-Ferreira E."/>
            <person name="Grigg M."/>
            <person name="Lorenzi H."/>
            <person name="Galac M."/>
        </authorList>
    </citation>
    <scope>NUCLEOTIDE SEQUENCE [LARGE SCALE GENOMIC DNA]</scope>
    <source>
        <strain evidence="2 3">EAF2021</strain>
    </source>
</reference>
<feature type="coiled-coil region" evidence="1">
    <location>
        <begin position="626"/>
        <end position="813"/>
    </location>
</feature>
<comment type="caution">
    <text evidence="2">The sequence shown here is derived from an EMBL/GenBank/DDBJ whole genome shotgun (WGS) entry which is preliminary data.</text>
</comment>
<evidence type="ECO:0000256" key="1">
    <source>
        <dbReference type="SAM" id="Coils"/>
    </source>
</evidence>
<accession>A0ABR2IZI0</accession>
<sequence>MTFSPYTRSQVSVSELYTQNNDTYLKLHTTEIENKRLSEELDNQIEINNILQDQIKSAPDYQSLLKKSQNEVKKLQKKIDQLNKALQIGDLESQNQKDNQAINKQIKELTENCAEKDKKINNLLATISDLKLELSTAKSELSSKEGQICQLKLSIANTESIQNQDNENSNFYSQITDKKNSTLDSFNKTFEILDNCINEQKQQISEIKSQRDSYLNLLKSLETAESKCEELLEKATSDNERLESQNKELQLKLEEISEQSEAKFNDLLAKISNKYDYEFDSTKTPYQNIVQLIESRTNPLQVQNQYQAQNKKNNNTEEFMDDFTNSNDENENFGLQSPQINQNLQNLMIYSEDDMEKEREKKAIILKQLENAINFIHSLANSSNSTGAPQFDFRERTLILTQCARMGQFIEDEAEDYHERLNSITSLFDPLAIETNANAFFQFIDQDENAINDSPLHELYVMFLATLEVNFLLFNKVNEIESIRHLSAANQQNQKQQKKAKQQSTLRKILDQQNAKIRDARLLIEPYVQTNKKQNKNGNNDTIDGNYSFDDFLLMLQNFVEIHDLLTQENEKNLSIIRHYKSNSSYTNNTYDSSYIDNTNSYSQTDKKIKNKNVNNNVSAISNLDLNTLRANLQKTKEQNLKLKQSLQEAINEKNKIEEESKKKLIEAENSFKKSKKESKNAYESLLDQYQKLKSQCNENEDDVTSLTNKLKELSGNNQRLLKEKEELEAQMEKKYGQIRENDKRIKDKNNTLSKRVTELEKLNNEALNQLKEKTIEMVDKYDDRVGKLDQELKETRDRLIEALSEIKTLKNDKMVAQMTIKKMKIEEKNNKYLIDQLSSQIKRREDQVIAKCKAEVFQNKVQYSKKISELKDMLKAAKQQLVDLLHKKFKVNIPTEEDITSIHESINESDDCLDINDINIEKYSLDKIVYIFGQLINENAVAELASLNLDKNSSVVTLFQDMKNEIDTNKIIIDQMGITSANYEKEIKRLTDQNRKLENVQKDLNSWVFWARSLYRQITEGLAAPGSTADLRCALEESLMTSIGHRKMQRKLEILRAEKKALTMDSIKKVLQRMNENGNSGSSLNLNFNGTKPTNSNLGLHKVYSVRPVVLMLMCARRLQIYSGCLTSAYKCGNDENNSLSLFSESP</sequence>
<protein>
    <submittedName>
        <fullName evidence="2">Uncharacterized protein</fullName>
    </submittedName>
</protein>
<keyword evidence="1" id="KW-0175">Coiled coil</keyword>
<name>A0ABR2IZI0_9EUKA</name>
<gene>
    <name evidence="2" type="ORF">M9Y10_008577</name>
</gene>
<organism evidence="2 3">
    <name type="scientific">Tritrichomonas musculus</name>
    <dbReference type="NCBI Taxonomy" id="1915356"/>
    <lineage>
        <taxon>Eukaryota</taxon>
        <taxon>Metamonada</taxon>
        <taxon>Parabasalia</taxon>
        <taxon>Tritrichomonadida</taxon>
        <taxon>Tritrichomonadidae</taxon>
        <taxon>Tritrichomonas</taxon>
    </lineage>
</organism>
<dbReference type="Proteomes" id="UP001470230">
    <property type="component" value="Unassembled WGS sequence"/>
</dbReference>
<evidence type="ECO:0000313" key="2">
    <source>
        <dbReference type="EMBL" id="KAK8870690.1"/>
    </source>
</evidence>
<feature type="coiled-coil region" evidence="1">
    <location>
        <begin position="861"/>
        <end position="888"/>
    </location>
</feature>
<feature type="coiled-coil region" evidence="1">
    <location>
        <begin position="974"/>
        <end position="1004"/>
    </location>
</feature>
<dbReference type="EMBL" id="JAPFFF010000014">
    <property type="protein sequence ID" value="KAK8870690.1"/>
    <property type="molecule type" value="Genomic_DNA"/>
</dbReference>
<proteinExistence type="predicted"/>
<keyword evidence="3" id="KW-1185">Reference proteome</keyword>
<feature type="coiled-coil region" evidence="1">
    <location>
        <begin position="197"/>
        <end position="266"/>
    </location>
</feature>
<evidence type="ECO:0000313" key="3">
    <source>
        <dbReference type="Proteomes" id="UP001470230"/>
    </source>
</evidence>